<dbReference type="PANTHER" id="PTHR35310:SF1">
    <property type="entry name" value="CELL WALL INTEGRITY_STRESS RESPONSE COMPONENT-LIKE PROTEIN"/>
    <property type="match status" value="1"/>
</dbReference>
<dbReference type="EMBL" id="CM035408">
    <property type="protein sequence ID" value="KAH7441443.1"/>
    <property type="molecule type" value="Genomic_DNA"/>
</dbReference>
<feature type="chain" id="PRO_5035867297" evidence="3">
    <location>
        <begin position="25"/>
        <end position="761"/>
    </location>
</feature>
<feature type="region of interest" description="Disordered" evidence="1">
    <location>
        <begin position="266"/>
        <end position="520"/>
    </location>
</feature>
<gene>
    <name evidence="4" type="ORF">KP509_03G038700</name>
</gene>
<feature type="compositionally biased region" description="Basic and acidic residues" evidence="1">
    <location>
        <begin position="467"/>
        <end position="504"/>
    </location>
</feature>
<protein>
    <submittedName>
        <fullName evidence="4">Uncharacterized protein</fullName>
    </submittedName>
</protein>
<feature type="compositionally biased region" description="Basic and acidic residues" evidence="1">
    <location>
        <begin position="325"/>
        <end position="338"/>
    </location>
</feature>
<feature type="signal peptide" evidence="3">
    <location>
        <begin position="1"/>
        <end position="24"/>
    </location>
</feature>
<dbReference type="PROSITE" id="PS51257">
    <property type="entry name" value="PROKAR_LIPOPROTEIN"/>
    <property type="match status" value="1"/>
</dbReference>
<accession>A0A8T2V6G3</accession>
<sequence>MELVRMGLFSFICMHMVLWTACYSAPLFHKLESNVEAVTKETYPTDVIRASWRKLLIEASTDPDQSKEGTLNVSDAVITDWGNADEKPTGQGNSDNKEEVKEGDSTNETKESDSTNLSKEETLNVGAAVITDWGSADEKSDGKVYSNSEEEVKKSNAVDVNEEEMKVNVTVSAKDDAEKSEKPENNAVQEATNGQEFGEERKDVLPEQSDAHTSETKNKNVPTIDDKDGNENNIVSVNKKPDEPASQVNVNLVQTTDVRNVSMQGKDAIGNVTENSEQEGFIIELGETEKKEDGKEKSEDTIQTLSLQDPERKEEKGGNITEAEPEVRHDGEEGKQEEIVEEEIQESRNASGHEQGNQDGVDMNEEKKENDGEADGDRKEEVIKVQHDREGESLKNSTESNGENIEESREEEALQVQSNDTKEMKPEEHVEESSNDSGNEGEATGANRNEESKEQNHEPIVDDMDEGKESALRDDSIFQTKDNEAETATKEVEMQLEALKRDSEMETTVQQAHERDPSDDDYDIIQELTDLPTKLQETAGKVAEHLRPDVIKWKDTSKVYFDLANQQIRDSFSPLVGRQYAPFFASMISYGILLLPLIIVIMLFDHIKALFSLQKVLLFVNIYLAAYFATLWLASFIIGLEPMSFFYFNSLSSYISLQLLQALGYLIYLILQTTNVVYSCTSDTLAGKVNSSLQWVVAMVIGLHYYVTVFHPAVTSKPPHTSWKFYAMYTVAFFFLCLFARIRWVKKPYVTSGNSISDKKS</sequence>
<feature type="compositionally biased region" description="Basic and acidic residues" evidence="1">
    <location>
        <begin position="448"/>
        <end position="460"/>
    </location>
</feature>
<feature type="compositionally biased region" description="Polar residues" evidence="1">
    <location>
        <begin position="186"/>
        <end position="195"/>
    </location>
</feature>
<evidence type="ECO:0000256" key="2">
    <source>
        <dbReference type="SAM" id="Phobius"/>
    </source>
</evidence>
<feature type="compositionally biased region" description="Basic and acidic residues" evidence="1">
    <location>
        <begin position="173"/>
        <end position="184"/>
    </location>
</feature>
<feature type="transmembrane region" description="Helical" evidence="2">
    <location>
        <begin position="726"/>
        <end position="744"/>
    </location>
</feature>
<evidence type="ECO:0000256" key="3">
    <source>
        <dbReference type="SAM" id="SignalP"/>
    </source>
</evidence>
<feature type="transmembrane region" description="Helical" evidence="2">
    <location>
        <begin position="692"/>
        <end position="714"/>
    </location>
</feature>
<organism evidence="4 5">
    <name type="scientific">Ceratopteris richardii</name>
    <name type="common">Triangle waterfern</name>
    <dbReference type="NCBI Taxonomy" id="49495"/>
    <lineage>
        <taxon>Eukaryota</taxon>
        <taxon>Viridiplantae</taxon>
        <taxon>Streptophyta</taxon>
        <taxon>Embryophyta</taxon>
        <taxon>Tracheophyta</taxon>
        <taxon>Polypodiopsida</taxon>
        <taxon>Polypodiidae</taxon>
        <taxon>Polypodiales</taxon>
        <taxon>Pteridineae</taxon>
        <taxon>Pteridaceae</taxon>
        <taxon>Parkerioideae</taxon>
        <taxon>Ceratopteris</taxon>
    </lineage>
</organism>
<dbReference type="OrthoDB" id="2020776at2759"/>
<feature type="compositionally biased region" description="Basic and acidic residues" evidence="1">
    <location>
        <begin position="198"/>
        <end position="230"/>
    </location>
</feature>
<dbReference type="PANTHER" id="PTHR35310">
    <property type="entry name" value="CELL WALL INTEGRITY/STRESS RESPONSE COMPONENT-LIKE PROTEIN"/>
    <property type="match status" value="1"/>
</dbReference>
<feature type="compositionally biased region" description="Basic and acidic residues" evidence="1">
    <location>
        <begin position="420"/>
        <end position="432"/>
    </location>
</feature>
<feature type="compositionally biased region" description="Polar residues" evidence="1">
    <location>
        <begin position="347"/>
        <end position="358"/>
    </location>
</feature>
<evidence type="ECO:0000313" key="5">
    <source>
        <dbReference type="Proteomes" id="UP000825935"/>
    </source>
</evidence>
<evidence type="ECO:0000313" key="4">
    <source>
        <dbReference type="EMBL" id="KAH7441443.1"/>
    </source>
</evidence>
<feature type="transmembrane region" description="Helical" evidence="2">
    <location>
        <begin position="651"/>
        <end position="671"/>
    </location>
</feature>
<feature type="compositionally biased region" description="Basic and acidic residues" evidence="1">
    <location>
        <begin position="364"/>
        <end position="393"/>
    </location>
</feature>
<keyword evidence="2" id="KW-1133">Transmembrane helix</keyword>
<evidence type="ECO:0000256" key="1">
    <source>
        <dbReference type="SAM" id="MobiDB-lite"/>
    </source>
</evidence>
<feature type="compositionally biased region" description="Basic and acidic residues" evidence="1">
    <location>
        <begin position="287"/>
        <end position="300"/>
    </location>
</feature>
<dbReference type="OMA" id="SEPMAFF"/>
<feature type="compositionally biased region" description="Basic and acidic residues" evidence="1">
    <location>
        <begin position="95"/>
        <end position="122"/>
    </location>
</feature>
<feature type="region of interest" description="Disordered" evidence="1">
    <location>
        <begin position="81"/>
        <end position="157"/>
    </location>
</feature>
<dbReference type="Proteomes" id="UP000825935">
    <property type="component" value="Chromosome 3"/>
</dbReference>
<reference evidence="4" key="1">
    <citation type="submission" date="2021-08" db="EMBL/GenBank/DDBJ databases">
        <title>WGS assembly of Ceratopteris richardii.</title>
        <authorList>
            <person name="Marchant D.B."/>
            <person name="Chen G."/>
            <person name="Jenkins J."/>
            <person name="Shu S."/>
            <person name="Leebens-Mack J."/>
            <person name="Grimwood J."/>
            <person name="Schmutz J."/>
            <person name="Soltis P."/>
            <person name="Soltis D."/>
            <person name="Chen Z.-H."/>
        </authorList>
    </citation>
    <scope>NUCLEOTIDE SEQUENCE</scope>
    <source>
        <strain evidence="4">Whitten #5841</strain>
        <tissue evidence="4">Leaf</tissue>
    </source>
</reference>
<keyword evidence="3" id="KW-0732">Signal</keyword>
<feature type="transmembrane region" description="Helical" evidence="2">
    <location>
        <begin position="580"/>
        <end position="604"/>
    </location>
</feature>
<name>A0A8T2V6G3_CERRI</name>
<comment type="caution">
    <text evidence="4">The sequence shown here is derived from an EMBL/GenBank/DDBJ whole genome shotgun (WGS) entry which is preliminary data.</text>
</comment>
<proteinExistence type="predicted"/>
<keyword evidence="2" id="KW-0472">Membrane</keyword>
<dbReference type="AlphaFoldDB" id="A0A8T2V6G3"/>
<keyword evidence="2" id="KW-0812">Transmembrane</keyword>
<feature type="transmembrane region" description="Helical" evidence="2">
    <location>
        <begin position="616"/>
        <end position="639"/>
    </location>
</feature>
<feature type="region of interest" description="Disordered" evidence="1">
    <location>
        <begin position="173"/>
        <end position="249"/>
    </location>
</feature>
<keyword evidence="5" id="KW-1185">Reference proteome</keyword>